<dbReference type="InterPro" id="IPR001466">
    <property type="entry name" value="Beta-lactam-related"/>
</dbReference>
<keyword evidence="4" id="KW-1185">Reference proteome</keyword>
<sequence length="387" mass="40587">MSILRRFPVVAAPVLMVCVACNTQARELAAPETGPTLAPAPTAAADSAFVSALRAKLANDVQAGTFSGAVLVTRDGKTLFEGAYGLADRERNVPNTPQTQFRAGSMYKMMTAVATLQLVQAGTLRLDATVGTYLPDYPNADVKSKVTLHHLLTHTGGTGDIFGPEFAANRLQLRNVSDYIRLYGTRGPLFTPGAQHVYSNYGFILLGAIIERVTGKSYDDHVGALVLGPAGMTSTGTAPEDSLVPGRAIGYMRQGSPIGPLVSNASTLPYRGSPAGGGYSTVGDFARFAVAVRDRKLLDSTHTSMLYTGKVPVNQTGTIQYAYGFMDRIIGGRRWVGHGGSAAGMNGELVFEPGGGYVVVALSNFDPPSAGQVLNFIVSNLPAAGAP</sequence>
<comment type="caution">
    <text evidence="3">The sequence shown here is derived from an EMBL/GenBank/DDBJ whole genome shotgun (WGS) entry which is preliminary data.</text>
</comment>
<dbReference type="SUPFAM" id="SSF56601">
    <property type="entry name" value="beta-lactamase/transpeptidase-like"/>
    <property type="match status" value="1"/>
</dbReference>
<proteinExistence type="predicted"/>
<dbReference type="Gene3D" id="3.40.710.10">
    <property type="entry name" value="DD-peptidase/beta-lactamase superfamily"/>
    <property type="match status" value="1"/>
</dbReference>
<feature type="chain" id="PRO_5041306437" evidence="1">
    <location>
        <begin position="26"/>
        <end position="387"/>
    </location>
</feature>
<dbReference type="AlphaFoldDB" id="A0AA37V6F5"/>
<feature type="signal peptide" evidence="1">
    <location>
        <begin position="1"/>
        <end position="25"/>
    </location>
</feature>
<dbReference type="EMBL" id="BRXS01000003">
    <property type="protein sequence ID" value="GLC25256.1"/>
    <property type="molecule type" value="Genomic_DNA"/>
</dbReference>
<dbReference type="GO" id="GO:0016787">
    <property type="term" value="F:hydrolase activity"/>
    <property type="evidence" value="ECO:0007669"/>
    <property type="project" value="UniProtKB-KW"/>
</dbReference>
<organism evidence="3 4">
    <name type="scientific">Roseisolibacter agri</name>
    <dbReference type="NCBI Taxonomy" id="2014610"/>
    <lineage>
        <taxon>Bacteria</taxon>
        <taxon>Pseudomonadati</taxon>
        <taxon>Gemmatimonadota</taxon>
        <taxon>Gemmatimonadia</taxon>
        <taxon>Gemmatimonadales</taxon>
        <taxon>Gemmatimonadaceae</taxon>
        <taxon>Roseisolibacter</taxon>
    </lineage>
</organism>
<name>A0AA37V6F5_9BACT</name>
<dbReference type="PANTHER" id="PTHR46825">
    <property type="entry name" value="D-ALANYL-D-ALANINE-CARBOXYPEPTIDASE/ENDOPEPTIDASE AMPH"/>
    <property type="match status" value="1"/>
</dbReference>
<dbReference type="Pfam" id="PF00144">
    <property type="entry name" value="Beta-lactamase"/>
    <property type="match status" value="1"/>
</dbReference>
<gene>
    <name evidence="3" type="ORF">rosag_17690</name>
</gene>
<dbReference type="InterPro" id="IPR050491">
    <property type="entry name" value="AmpC-like"/>
</dbReference>
<evidence type="ECO:0000256" key="1">
    <source>
        <dbReference type="SAM" id="SignalP"/>
    </source>
</evidence>
<dbReference type="RefSeq" id="WP_284349705.1">
    <property type="nucleotide sequence ID" value="NZ_BRXS01000003.1"/>
</dbReference>
<dbReference type="InterPro" id="IPR012338">
    <property type="entry name" value="Beta-lactam/transpept-like"/>
</dbReference>
<reference evidence="3" key="1">
    <citation type="submission" date="2022-08" db="EMBL/GenBank/DDBJ databases">
        <title>Draft genome sequencing of Roseisolibacter agri AW1220.</title>
        <authorList>
            <person name="Tobiishi Y."/>
            <person name="Tonouchi A."/>
        </authorList>
    </citation>
    <scope>NUCLEOTIDE SEQUENCE</scope>
    <source>
        <strain evidence="3">AW1220</strain>
    </source>
</reference>
<evidence type="ECO:0000313" key="4">
    <source>
        <dbReference type="Proteomes" id="UP001161325"/>
    </source>
</evidence>
<evidence type="ECO:0000259" key="2">
    <source>
        <dbReference type="Pfam" id="PF00144"/>
    </source>
</evidence>
<accession>A0AA37V6F5</accession>
<keyword evidence="3" id="KW-0378">Hydrolase</keyword>
<protein>
    <submittedName>
        <fullName evidence="3">Serine hydrolase</fullName>
    </submittedName>
</protein>
<dbReference type="Proteomes" id="UP001161325">
    <property type="component" value="Unassembled WGS sequence"/>
</dbReference>
<feature type="domain" description="Beta-lactamase-related" evidence="2">
    <location>
        <begin position="59"/>
        <end position="369"/>
    </location>
</feature>
<dbReference type="PANTHER" id="PTHR46825:SF9">
    <property type="entry name" value="BETA-LACTAMASE-RELATED DOMAIN-CONTAINING PROTEIN"/>
    <property type="match status" value="1"/>
</dbReference>
<keyword evidence="1" id="KW-0732">Signal</keyword>
<evidence type="ECO:0000313" key="3">
    <source>
        <dbReference type="EMBL" id="GLC25256.1"/>
    </source>
</evidence>